<keyword evidence="8 9" id="KW-0486">Methionine biosynthesis</keyword>
<evidence type="ECO:0000256" key="8">
    <source>
        <dbReference type="ARBA" id="ARBA00023167"/>
    </source>
</evidence>
<evidence type="ECO:0000256" key="1">
    <source>
        <dbReference type="ARBA" id="ARBA00000428"/>
    </source>
</evidence>
<feature type="site" description="May play a role in transmitting local conformational changes" evidence="9">
    <location>
        <position position="107"/>
    </location>
</feature>
<dbReference type="Gene3D" id="2.60.120.10">
    <property type="entry name" value="Jelly Rolls"/>
    <property type="match status" value="1"/>
</dbReference>
<dbReference type="GO" id="GO:0005506">
    <property type="term" value="F:iron ion binding"/>
    <property type="evidence" value="ECO:0007669"/>
    <property type="project" value="UniProtKB-UniRule"/>
</dbReference>
<feature type="site" description="Important to generate the dianion" evidence="9">
    <location>
        <position position="110"/>
    </location>
</feature>
<evidence type="ECO:0000256" key="4">
    <source>
        <dbReference type="ARBA" id="ARBA00022723"/>
    </source>
</evidence>
<proteinExistence type="inferred from homology"/>
<dbReference type="UniPathway" id="UPA00904">
    <property type="reaction ID" value="UER00878"/>
</dbReference>
<keyword evidence="12" id="KW-1185">Reference proteome</keyword>
<keyword evidence="5 9" id="KW-0223">Dioxygenase</keyword>
<protein>
    <recommendedName>
        <fullName evidence="9">Acireductone dioxygenase</fullName>
    </recommendedName>
    <alternativeName>
        <fullName evidence="9">1,2-dihydroxy-3-keto-5-methylthiopentene dioxygenase</fullName>
        <shortName evidence="9">DHK-MTPene dioxygenase</shortName>
    </alternativeName>
    <alternativeName>
        <fullName evidence="9">Acireductone dioxygenase (Fe(2+)-requiring)</fullName>
        <shortName evidence="9">ARD'</shortName>
        <shortName evidence="9">Fe-ARD</shortName>
        <ecNumber evidence="9">1.13.11.54</ecNumber>
    </alternativeName>
    <alternativeName>
        <fullName evidence="9">Acireductone dioxygenase (Ni(2+)-requiring)</fullName>
        <shortName evidence="9">ARD</shortName>
        <shortName evidence="9">Ni-ARD</shortName>
        <ecNumber evidence="9">1.13.11.53</ecNumber>
    </alternativeName>
</protein>
<keyword evidence="2 9" id="KW-0533">Nickel</keyword>
<reference evidence="12" key="1">
    <citation type="submission" date="2015-02" db="EMBL/GenBank/DDBJ databases">
        <title>Draft Genome of Frankia sp. CpI1-S.</title>
        <authorList>
            <person name="Oshone R.T."/>
            <person name="Ngom M."/>
            <person name="Ghodhbane-Gtari F."/>
            <person name="Gtari M."/>
            <person name="Morris K."/>
            <person name="Thomas K."/>
            <person name="Sen A."/>
            <person name="Tisa L.S."/>
        </authorList>
    </citation>
    <scope>NUCLEOTIDE SEQUENCE [LARGE SCALE GENOMIC DNA]</scope>
    <source>
        <strain evidence="12">CpI1-S</strain>
    </source>
</reference>
<feature type="binding site" evidence="9">
    <location>
        <position position="102"/>
    </location>
    <ligand>
        <name>Ni(2+)</name>
        <dbReference type="ChEBI" id="CHEBI:49786"/>
    </ligand>
</feature>
<dbReference type="Proteomes" id="UP000032545">
    <property type="component" value="Unassembled WGS sequence"/>
</dbReference>
<dbReference type="EC" id="1.13.11.53" evidence="9"/>
<feature type="region of interest" description="Disordered" evidence="10">
    <location>
        <begin position="195"/>
        <end position="216"/>
    </location>
</feature>
<evidence type="ECO:0000256" key="5">
    <source>
        <dbReference type="ARBA" id="ARBA00022964"/>
    </source>
</evidence>
<comment type="cofactor">
    <cofactor evidence="9">
        <name>Ni(2+)</name>
        <dbReference type="ChEBI" id="CHEBI:49786"/>
    </cofactor>
    <text evidence="9">Binds 1 nickel ion per monomer.</text>
</comment>
<dbReference type="GO" id="GO:0019509">
    <property type="term" value="P:L-methionine salvage from methylthioadenosine"/>
    <property type="evidence" value="ECO:0007669"/>
    <property type="project" value="UniProtKB-UniRule"/>
</dbReference>
<dbReference type="RefSeq" id="WP_044887421.1">
    <property type="nucleotide sequence ID" value="NZ_JYFN01000051.1"/>
</dbReference>
<feature type="binding site" evidence="9">
    <location>
        <position position="104"/>
    </location>
    <ligand>
        <name>Ni(2+)</name>
        <dbReference type="ChEBI" id="CHEBI:49786"/>
    </ligand>
</feature>
<keyword evidence="6 9" id="KW-0560">Oxidoreductase</keyword>
<dbReference type="GO" id="GO:0016151">
    <property type="term" value="F:nickel cation binding"/>
    <property type="evidence" value="ECO:0007669"/>
    <property type="project" value="UniProtKB-UniRule"/>
</dbReference>
<dbReference type="InterPro" id="IPR011051">
    <property type="entry name" value="RmlC_Cupin_sf"/>
</dbReference>
<feature type="binding site" evidence="9">
    <location>
        <position position="108"/>
    </location>
    <ligand>
        <name>Fe(2+)</name>
        <dbReference type="ChEBI" id="CHEBI:29033"/>
    </ligand>
</feature>
<dbReference type="EMBL" id="JYFN01000051">
    <property type="protein sequence ID" value="KJE20791.1"/>
    <property type="molecule type" value="Genomic_DNA"/>
</dbReference>
<comment type="catalytic activity">
    <reaction evidence="1 9">
        <text>1,2-dihydroxy-5-(methylsulfanyl)pent-1-en-3-one + O2 = 4-methylsulfanyl-2-oxobutanoate + formate + 2 H(+)</text>
        <dbReference type="Rhea" id="RHEA:24504"/>
        <dbReference type="ChEBI" id="CHEBI:15378"/>
        <dbReference type="ChEBI" id="CHEBI:15379"/>
        <dbReference type="ChEBI" id="CHEBI:15740"/>
        <dbReference type="ChEBI" id="CHEBI:16723"/>
        <dbReference type="ChEBI" id="CHEBI:49252"/>
        <dbReference type="EC" id="1.13.11.54"/>
    </reaction>
</comment>
<comment type="catalytic activity">
    <reaction evidence="9">
        <text>1,2-dihydroxy-5-(methylsulfanyl)pent-1-en-3-one + O2 = 3-(methylsulfanyl)propanoate + CO + formate + 2 H(+)</text>
        <dbReference type="Rhea" id="RHEA:14161"/>
        <dbReference type="ChEBI" id="CHEBI:15378"/>
        <dbReference type="ChEBI" id="CHEBI:15379"/>
        <dbReference type="ChEBI" id="CHEBI:15740"/>
        <dbReference type="ChEBI" id="CHEBI:17245"/>
        <dbReference type="ChEBI" id="CHEBI:49016"/>
        <dbReference type="ChEBI" id="CHEBI:49252"/>
        <dbReference type="EC" id="1.13.11.53"/>
    </reaction>
</comment>
<name>A0A0D8B9D7_9ACTN</name>
<dbReference type="InterPro" id="IPR014710">
    <property type="entry name" value="RmlC-like_jellyroll"/>
</dbReference>
<feature type="binding site" evidence="9">
    <location>
        <position position="146"/>
    </location>
    <ligand>
        <name>Fe(2+)</name>
        <dbReference type="ChEBI" id="CHEBI:29033"/>
    </ligand>
</feature>
<dbReference type="OrthoDB" id="9795636at2"/>
<comment type="cofactor">
    <cofactor evidence="9">
        <name>Fe(2+)</name>
        <dbReference type="ChEBI" id="CHEBI:29033"/>
    </cofactor>
    <text evidence="9">Binds 1 Fe(2+) cation per monomer.</text>
</comment>
<sequence length="216" mass="23026">MTYLTTWTADTRPRLLEETADPARIAAVLTGISVRFERWPLAPGLPAGAGTEEILAAYRSRIDTLTAAEGFVLVDVAALHPTAAADWREVAAAARERFLAEHTHDDDEIRFFAAGSGVFYLHVDDRVQAVRCEAGDLISVPKGTTHWFDMGVDPDFAAVRFFRAEDGWVGAFTGSDIATRIPDFDALARRAASAAQPAAEAPATGAPATEGPAAAS</sequence>
<comment type="similarity">
    <text evidence="9">Belongs to the acireductone dioxygenase (ARD) family.</text>
</comment>
<dbReference type="PATRIC" id="fig|1502723.3.peg.5097"/>
<keyword evidence="7 9" id="KW-0408">Iron</keyword>
<dbReference type="AlphaFoldDB" id="A0A0D8B9D7"/>
<evidence type="ECO:0000256" key="10">
    <source>
        <dbReference type="SAM" id="MobiDB-lite"/>
    </source>
</evidence>
<evidence type="ECO:0000256" key="2">
    <source>
        <dbReference type="ARBA" id="ARBA00022596"/>
    </source>
</evidence>
<feature type="binding site" evidence="9">
    <location>
        <position position="146"/>
    </location>
    <ligand>
        <name>Ni(2+)</name>
        <dbReference type="ChEBI" id="CHEBI:49786"/>
    </ligand>
</feature>
<comment type="subunit">
    <text evidence="9">Monomer.</text>
</comment>
<reference evidence="11 12" key="2">
    <citation type="journal article" date="2016" name="Genome Announc.">
        <title>Permanent Draft Genome Sequences for Two Variants of Frankia sp. Strain CpI1, the First Frankia Strain Isolated from Root Nodules of Comptonia peregrina.</title>
        <authorList>
            <person name="Oshone R."/>
            <person name="Hurst S.G.IV."/>
            <person name="Abebe-Akele F."/>
            <person name="Simpson S."/>
            <person name="Morris K."/>
            <person name="Thomas W.K."/>
            <person name="Tisa L.S."/>
        </authorList>
    </citation>
    <scope>NUCLEOTIDE SEQUENCE [LARGE SCALE GENOMIC DNA]</scope>
    <source>
        <strain evidence="12">CpI1-S</strain>
    </source>
</reference>
<accession>A0A0D8B9D7</accession>
<evidence type="ECO:0000313" key="12">
    <source>
        <dbReference type="Proteomes" id="UP000032545"/>
    </source>
</evidence>
<comment type="pathway">
    <text evidence="9">Amino-acid biosynthesis; L-methionine biosynthesis via salvage pathway; L-methionine from S-methyl-5-thio-alpha-D-ribose 1-phosphate: step 5/6.</text>
</comment>
<keyword evidence="3 9" id="KW-0028">Amino-acid biosynthesis</keyword>
<keyword evidence="4 9" id="KW-0479">Metal-binding</keyword>
<dbReference type="CDD" id="cd02232">
    <property type="entry name" value="cupin_ARD"/>
    <property type="match status" value="1"/>
</dbReference>
<dbReference type="EC" id="1.13.11.54" evidence="9"/>
<gene>
    <name evidence="9" type="primary">mtnD</name>
    <name evidence="11" type="ORF">FF36_04917</name>
</gene>
<feature type="binding site" evidence="9">
    <location>
        <position position="108"/>
    </location>
    <ligand>
        <name>Ni(2+)</name>
        <dbReference type="ChEBI" id="CHEBI:49786"/>
    </ligand>
</feature>
<evidence type="ECO:0000256" key="6">
    <source>
        <dbReference type="ARBA" id="ARBA00023002"/>
    </source>
</evidence>
<feature type="binding site" evidence="9">
    <location>
        <position position="102"/>
    </location>
    <ligand>
        <name>Fe(2+)</name>
        <dbReference type="ChEBI" id="CHEBI:29033"/>
    </ligand>
</feature>
<evidence type="ECO:0000256" key="3">
    <source>
        <dbReference type="ARBA" id="ARBA00022605"/>
    </source>
</evidence>
<feature type="site" description="May play a role in metal incorporation in vivo" evidence="9">
    <location>
        <position position="101"/>
    </location>
</feature>
<evidence type="ECO:0000313" key="11">
    <source>
        <dbReference type="EMBL" id="KJE20791.1"/>
    </source>
</evidence>
<dbReference type="SUPFAM" id="SSF51182">
    <property type="entry name" value="RmlC-like cupins"/>
    <property type="match status" value="1"/>
</dbReference>
<dbReference type="GO" id="GO:0010309">
    <property type="term" value="F:acireductone dioxygenase [iron(II)-requiring] activity"/>
    <property type="evidence" value="ECO:0007669"/>
    <property type="project" value="UniProtKB-UniRule"/>
</dbReference>
<dbReference type="GO" id="GO:0010308">
    <property type="term" value="F:acireductone dioxygenase (Ni2+-requiring) activity"/>
    <property type="evidence" value="ECO:0007669"/>
    <property type="project" value="UniProtKB-UniRule"/>
</dbReference>
<dbReference type="InterPro" id="IPR004313">
    <property type="entry name" value="ARD"/>
</dbReference>
<dbReference type="HAMAP" id="MF_01682">
    <property type="entry name" value="Salvage_MtnD"/>
    <property type="match status" value="1"/>
</dbReference>
<dbReference type="PANTHER" id="PTHR23418:SF0">
    <property type="entry name" value="ACIREDUCTONE DIOXYGENASE"/>
    <property type="match status" value="1"/>
</dbReference>
<dbReference type="PANTHER" id="PTHR23418">
    <property type="entry name" value="ACIREDUCTONE DIOXYGENASE"/>
    <property type="match status" value="1"/>
</dbReference>
<dbReference type="GO" id="GO:0019284">
    <property type="term" value="P:L-methionine salvage from S-adenosylmethionine"/>
    <property type="evidence" value="ECO:0007669"/>
    <property type="project" value="InterPro"/>
</dbReference>
<dbReference type="Pfam" id="PF03079">
    <property type="entry name" value="ARD"/>
    <property type="match status" value="1"/>
</dbReference>
<comment type="function">
    <text evidence="9">Catalyzes 2 different reactions between oxygene and the acireductone 1,2-dihydroxy-3-keto-5-methylthiopentene (DHK-MTPene) depending upon the metal bound in the active site. Fe-containing acireductone dioxygenase (Fe-ARD) produces formate and 2-keto-4-methylthiobutyrate (KMTB), the alpha-ketoacid precursor of methionine in the methionine recycle pathway. Ni-containing acireductone dioxygenase (Ni-ARD) produces methylthiopropionate, carbon monoxide and formate, and does not lie on the methionine recycle pathway.</text>
</comment>
<evidence type="ECO:0000256" key="7">
    <source>
        <dbReference type="ARBA" id="ARBA00023004"/>
    </source>
</evidence>
<evidence type="ECO:0000256" key="9">
    <source>
        <dbReference type="HAMAP-Rule" id="MF_01682"/>
    </source>
</evidence>
<dbReference type="InterPro" id="IPR023956">
    <property type="entry name" value="ARD_bac"/>
</dbReference>
<comment type="caution">
    <text evidence="11">The sequence shown here is derived from an EMBL/GenBank/DDBJ whole genome shotgun (WGS) entry which is preliminary data.</text>
</comment>
<organism evidence="11 12">
    <name type="scientific">Frankia torreyi</name>
    <dbReference type="NCBI Taxonomy" id="1856"/>
    <lineage>
        <taxon>Bacteria</taxon>
        <taxon>Bacillati</taxon>
        <taxon>Actinomycetota</taxon>
        <taxon>Actinomycetes</taxon>
        <taxon>Frankiales</taxon>
        <taxon>Frankiaceae</taxon>
        <taxon>Frankia</taxon>
    </lineage>
</organism>
<feature type="binding site" evidence="9">
    <location>
        <position position="104"/>
    </location>
    <ligand>
        <name>Fe(2+)</name>
        <dbReference type="ChEBI" id="CHEBI:29033"/>
    </ligand>
</feature>